<sequence>MPLCPSCQKVKLVRCKILRTDDADYGREYVACSACSSRWFLDDPDRPLGLVSDRPKESIWKKIATWGAPHNVPDASGILHAATYVLPPVHEYPSLLVPISSPPVRRSLNLIPPARSSPDPVPASPAAGPSELGLDLPPPPPPPEPELDPLPPPEEVNIPDRASIEAADQLESPVEDGPPPSQKGDEPQQAEQLAEEPIPTPQAASPAPEKPASEYKPDDVASAAETSHQSESQMKLPPASNLDIEEQARFDVLSRIASTHGTPSRAPTCLPEENHRQPSRPQSIRASEYEPSLNSKTPKSGPLSPEEQHLRETLLRIVSTPCPPTPKVYTTLLSPKVATQELITATSQANEQEVAEYAKSIASRLDQAIQNSPFIPKNTPKTPHTQRWLDSPRLSEHKSPASKHLTVQSQRHSTGQPRSSGQSGQQSVHGTPRTASRQTIQGTPPVTSRQSISQSVHGTPRSTKPPESVGTRSARQTPRQEYYAEDEVPLPGGFPSPKVTPLTTEAVGKLRSQGPTPYSTSLKSSATSAPLPIAPSHYTGSIVGGRNSKRVSIASIASSGKSPLWG</sequence>
<dbReference type="VEuPathDB" id="FungiDB:PSHT_03560"/>
<feature type="compositionally biased region" description="Pro residues" evidence="1">
    <location>
        <begin position="136"/>
        <end position="154"/>
    </location>
</feature>
<dbReference type="OrthoDB" id="2502203at2759"/>
<feature type="compositionally biased region" description="Low complexity" evidence="1">
    <location>
        <begin position="415"/>
        <end position="430"/>
    </location>
</feature>
<feature type="compositionally biased region" description="Low complexity" evidence="1">
    <location>
        <begin position="112"/>
        <end position="135"/>
    </location>
</feature>
<evidence type="ECO:0000313" key="2">
    <source>
        <dbReference type="EMBL" id="POW20402.1"/>
    </source>
</evidence>
<comment type="caution">
    <text evidence="2">The sequence shown here is derived from an EMBL/GenBank/DDBJ whole genome shotgun (WGS) entry which is preliminary data.</text>
</comment>
<keyword evidence="3" id="KW-1185">Reference proteome</keyword>
<gene>
    <name evidence="2" type="ORF">PSHT_03560</name>
</gene>
<name>A0A2S4WF73_9BASI</name>
<accession>A0A2S4WF73</accession>
<feature type="compositionally biased region" description="Polar residues" evidence="1">
    <location>
        <begin position="433"/>
        <end position="462"/>
    </location>
</feature>
<dbReference type="EMBL" id="PKSM01000034">
    <property type="protein sequence ID" value="POW20402.1"/>
    <property type="molecule type" value="Genomic_DNA"/>
</dbReference>
<feature type="compositionally biased region" description="Polar residues" evidence="1">
    <location>
        <begin position="224"/>
        <end position="233"/>
    </location>
</feature>
<feature type="compositionally biased region" description="Polar residues" evidence="1">
    <location>
        <begin position="470"/>
        <end position="479"/>
    </location>
</feature>
<reference evidence="2 3" key="1">
    <citation type="submission" date="2017-12" db="EMBL/GenBank/DDBJ databases">
        <title>Gene loss provides genomic basis for host adaptation in cereal stripe rust fungi.</title>
        <authorList>
            <person name="Xia C."/>
        </authorList>
    </citation>
    <scope>NUCLEOTIDE SEQUENCE [LARGE SCALE GENOMIC DNA]</scope>
    <source>
        <strain evidence="2 3">93TX-2</strain>
    </source>
</reference>
<evidence type="ECO:0000256" key="1">
    <source>
        <dbReference type="SAM" id="MobiDB-lite"/>
    </source>
</evidence>
<feature type="compositionally biased region" description="Polar residues" evidence="1">
    <location>
        <begin position="372"/>
        <end position="385"/>
    </location>
</feature>
<organism evidence="2 3">
    <name type="scientific">Puccinia striiformis</name>
    <dbReference type="NCBI Taxonomy" id="27350"/>
    <lineage>
        <taxon>Eukaryota</taxon>
        <taxon>Fungi</taxon>
        <taxon>Dikarya</taxon>
        <taxon>Basidiomycota</taxon>
        <taxon>Pucciniomycotina</taxon>
        <taxon>Pucciniomycetes</taxon>
        <taxon>Pucciniales</taxon>
        <taxon>Pucciniaceae</taxon>
        <taxon>Puccinia</taxon>
    </lineage>
</organism>
<feature type="region of interest" description="Disordered" evidence="1">
    <location>
        <begin position="372"/>
        <end position="547"/>
    </location>
</feature>
<feature type="compositionally biased region" description="Polar residues" evidence="1">
    <location>
        <begin position="513"/>
        <end position="528"/>
    </location>
</feature>
<proteinExistence type="predicted"/>
<feature type="region of interest" description="Disordered" evidence="1">
    <location>
        <begin position="110"/>
        <end position="311"/>
    </location>
</feature>
<reference evidence="3" key="2">
    <citation type="journal article" date="2018" name="BMC Genomics">
        <title>Genomic insights into host adaptation between the wheat stripe rust pathogen (Puccinia striiformis f. sp. tritici) and the barley stripe rust pathogen (Puccinia striiformis f. sp. hordei).</title>
        <authorList>
            <person name="Xia C."/>
            <person name="Wang M."/>
            <person name="Yin C."/>
            <person name="Cornejo O.E."/>
            <person name="Hulbert S.H."/>
            <person name="Chen X."/>
        </authorList>
    </citation>
    <scope>NUCLEOTIDE SEQUENCE [LARGE SCALE GENOMIC DNA]</scope>
    <source>
        <strain evidence="3">93TX-2</strain>
    </source>
</reference>
<dbReference type="VEuPathDB" id="FungiDB:PSTT_12292"/>
<feature type="compositionally biased region" description="Low complexity" evidence="1">
    <location>
        <begin position="187"/>
        <end position="207"/>
    </location>
</feature>
<dbReference type="AlphaFoldDB" id="A0A2S4WF73"/>
<feature type="compositionally biased region" description="Polar residues" evidence="1">
    <location>
        <begin position="405"/>
        <end position="414"/>
    </location>
</feature>
<dbReference type="VEuPathDB" id="FungiDB:PSTT_12291"/>
<evidence type="ECO:0000313" key="3">
    <source>
        <dbReference type="Proteomes" id="UP000238274"/>
    </source>
</evidence>
<protein>
    <submittedName>
        <fullName evidence="2">Uncharacterized protein</fullName>
    </submittedName>
</protein>
<dbReference type="Proteomes" id="UP000238274">
    <property type="component" value="Unassembled WGS sequence"/>
</dbReference>
<reference evidence="3" key="3">
    <citation type="journal article" date="2018" name="Mol. Plant Microbe Interact.">
        <title>Genome sequence resources for the wheat stripe rust pathogen (Puccinia striiformis f. sp. tritici) and the barley stripe rust pathogen (Puccinia striiformis f. sp. hordei).</title>
        <authorList>
            <person name="Xia C."/>
            <person name="Wang M."/>
            <person name="Yin C."/>
            <person name="Cornejo O.E."/>
            <person name="Hulbert S.H."/>
            <person name="Chen X."/>
        </authorList>
    </citation>
    <scope>NUCLEOTIDE SEQUENCE [LARGE SCALE GENOMIC DNA]</scope>
    <source>
        <strain evidence="3">93TX-2</strain>
    </source>
</reference>